<name>A0A8S1JDM0_9CHLO</name>
<organism evidence="1 2">
    <name type="scientific">Ostreobium quekettii</name>
    <dbReference type="NCBI Taxonomy" id="121088"/>
    <lineage>
        <taxon>Eukaryota</taxon>
        <taxon>Viridiplantae</taxon>
        <taxon>Chlorophyta</taxon>
        <taxon>core chlorophytes</taxon>
        <taxon>Ulvophyceae</taxon>
        <taxon>TCBD clade</taxon>
        <taxon>Bryopsidales</taxon>
        <taxon>Ostreobineae</taxon>
        <taxon>Ostreobiaceae</taxon>
        <taxon>Ostreobium</taxon>
    </lineage>
</organism>
<reference evidence="1" key="1">
    <citation type="submission" date="2020-12" db="EMBL/GenBank/DDBJ databases">
        <authorList>
            <person name="Iha C."/>
        </authorList>
    </citation>
    <scope>NUCLEOTIDE SEQUENCE</scope>
</reference>
<dbReference type="InterPro" id="IPR027417">
    <property type="entry name" value="P-loop_NTPase"/>
</dbReference>
<dbReference type="PANTHER" id="PTHR14074:SF16">
    <property type="entry name" value="ANTIVIRAL INNATE IMMUNE RESPONSE RECEPTOR RIG-I"/>
    <property type="match status" value="1"/>
</dbReference>
<feature type="non-terminal residue" evidence="1">
    <location>
        <position position="469"/>
    </location>
</feature>
<gene>
    <name evidence="1" type="ORF">OSTQU699_LOCUS10735</name>
</gene>
<dbReference type="Proteomes" id="UP000708148">
    <property type="component" value="Unassembled WGS sequence"/>
</dbReference>
<protein>
    <submittedName>
        <fullName evidence="1">Uncharacterized protein</fullName>
    </submittedName>
</protein>
<dbReference type="GO" id="GO:0005737">
    <property type="term" value="C:cytoplasm"/>
    <property type="evidence" value="ECO:0007669"/>
    <property type="project" value="TreeGrafter"/>
</dbReference>
<comment type="caution">
    <text evidence="1">The sequence shown here is derived from an EMBL/GenBank/DDBJ whole genome shotgun (WGS) entry which is preliminary data.</text>
</comment>
<evidence type="ECO:0000313" key="2">
    <source>
        <dbReference type="Proteomes" id="UP000708148"/>
    </source>
</evidence>
<accession>A0A8S1JDM0</accession>
<dbReference type="Gene3D" id="3.40.50.300">
    <property type="entry name" value="P-loop containing nucleotide triphosphate hydrolases"/>
    <property type="match status" value="1"/>
</dbReference>
<dbReference type="InterPro" id="IPR051363">
    <property type="entry name" value="RLR_Helicase"/>
</dbReference>
<keyword evidence="2" id="KW-1185">Reference proteome</keyword>
<evidence type="ECO:0000313" key="1">
    <source>
        <dbReference type="EMBL" id="CAD7705380.1"/>
    </source>
</evidence>
<proteinExistence type="predicted"/>
<dbReference type="AlphaFoldDB" id="A0A8S1JDM0"/>
<dbReference type="EMBL" id="CAJHUC010003110">
    <property type="protein sequence ID" value="CAD7705380.1"/>
    <property type="molecule type" value="Genomic_DNA"/>
</dbReference>
<dbReference type="PANTHER" id="PTHR14074">
    <property type="entry name" value="HELICASE WITH DEATH DOMAIN-RELATED"/>
    <property type="match status" value="1"/>
</dbReference>
<sequence>MDRLHMDRLHMDRLHMDRLRMDHLHMDRLHVAHLLGDHKDRPSTSPSMEHSLTGTLPGQIQSNHVSHLPGETMSGFQEMSPNMKRTRLVREEARLALLQNCSAKIVVVLPEAFLAPRVASLFIAGLANATWHVDVFAPMRQANANNWELKWADNNVMVMSAASLLRLLNGREAKPVAGCSKTNDPTLDLDDIDMMVLDDVHRAHGDRTAYSKVVQLYSTRTAQQRIKRPRVLGVTMFPHRMGDPVNAVHSWNGLVGKLTATVLCMEDEQAEVEKLNAPMHQEEALLVNRRDKDQHFERDMGEFVATVFSMFEHVQGMRADLASLGPIPSPLRVSKGQFCDKTSRWLKQAIEGIQFDRDISLTERSDLLACLHLLQTLHDALDISHEFGCQMALKHIWDTVDDMSKSQTLACLREQSQVPFIGQMLDCLCKMPCMCEQLPSDVNPSLVDCVWFPRFTALVSMLAGHAARD</sequence>